<dbReference type="VEuPathDB" id="FungiDB:SCHCODRAFT_01104668"/>
<evidence type="ECO:0000313" key="2">
    <source>
        <dbReference type="Proteomes" id="UP000007431"/>
    </source>
</evidence>
<dbReference type="HOGENOM" id="CLU_1732534_0_0_1"/>
<dbReference type="EMBL" id="GL377311">
    <property type="protein sequence ID" value="EFI93599.1"/>
    <property type="molecule type" value="Genomic_DNA"/>
</dbReference>
<sequence>MLNTITSVGRTHRAPTWIEDKTSVKETVYRISQAVETLIDSFSPRRYPLANSPLALELEHSGVLVARSVVGETPPLISSIPRIYQFLSNTIMSDAELMQARLGTLEALYFFAIEKCKVALIQPAQTEEALSDSKLRLSHARARSNVCPPIS</sequence>
<feature type="non-terminal residue" evidence="1">
    <location>
        <position position="151"/>
    </location>
</feature>
<dbReference type="AlphaFoldDB" id="D8QGJ3"/>
<gene>
    <name evidence="1" type="ORF">SCHCODRAFT_112983</name>
</gene>
<accession>D8QGJ3</accession>
<evidence type="ECO:0000313" key="1">
    <source>
        <dbReference type="EMBL" id="EFI93599.1"/>
    </source>
</evidence>
<name>D8QGJ3_SCHCM</name>
<dbReference type="Proteomes" id="UP000007431">
    <property type="component" value="Unassembled WGS sequence"/>
</dbReference>
<keyword evidence="2" id="KW-1185">Reference proteome</keyword>
<proteinExistence type="predicted"/>
<dbReference type="RefSeq" id="XP_003028502.1">
    <property type="nucleotide sequence ID" value="XM_003028456.1"/>
</dbReference>
<dbReference type="GeneID" id="9590150"/>
<reference evidence="1 2" key="1">
    <citation type="journal article" date="2010" name="Nat. Biotechnol.">
        <title>Genome sequence of the model mushroom Schizophyllum commune.</title>
        <authorList>
            <person name="Ohm R.A."/>
            <person name="de Jong J.F."/>
            <person name="Lugones L.G."/>
            <person name="Aerts A."/>
            <person name="Kothe E."/>
            <person name="Stajich J.E."/>
            <person name="de Vries R.P."/>
            <person name="Record E."/>
            <person name="Levasseur A."/>
            <person name="Baker S.E."/>
            <person name="Bartholomew K.A."/>
            <person name="Coutinho P.M."/>
            <person name="Erdmann S."/>
            <person name="Fowler T.J."/>
            <person name="Gathman A.C."/>
            <person name="Lombard V."/>
            <person name="Henrissat B."/>
            <person name="Knabe N."/>
            <person name="Kuees U."/>
            <person name="Lilly W.W."/>
            <person name="Lindquist E."/>
            <person name="Lucas S."/>
            <person name="Magnuson J.K."/>
            <person name="Piumi F."/>
            <person name="Raudaskoski M."/>
            <person name="Salamov A."/>
            <person name="Schmutz J."/>
            <person name="Schwarze F.W.M.R."/>
            <person name="vanKuyk P.A."/>
            <person name="Horton J.S."/>
            <person name="Grigoriev I.V."/>
            <person name="Woesten H.A.B."/>
        </authorList>
    </citation>
    <scope>NUCLEOTIDE SEQUENCE [LARGE SCALE GENOMIC DNA]</scope>
    <source>
        <strain evidence="2">H4-8 / FGSC 9210</strain>
    </source>
</reference>
<dbReference type="KEGG" id="scm:SCHCO_01104668"/>
<organism evidence="2">
    <name type="scientific">Schizophyllum commune (strain H4-8 / FGSC 9210)</name>
    <name type="common">Split gill fungus</name>
    <dbReference type="NCBI Taxonomy" id="578458"/>
    <lineage>
        <taxon>Eukaryota</taxon>
        <taxon>Fungi</taxon>
        <taxon>Dikarya</taxon>
        <taxon>Basidiomycota</taxon>
        <taxon>Agaricomycotina</taxon>
        <taxon>Agaricomycetes</taxon>
        <taxon>Agaricomycetidae</taxon>
        <taxon>Agaricales</taxon>
        <taxon>Schizophyllaceae</taxon>
        <taxon>Schizophyllum</taxon>
    </lineage>
</organism>
<dbReference type="InParanoid" id="D8QGJ3"/>
<protein>
    <submittedName>
        <fullName evidence="1">Uncharacterized protein</fullName>
    </submittedName>
</protein>